<evidence type="ECO:0000313" key="8">
    <source>
        <dbReference type="EMBL" id="CAD6260295.1"/>
    </source>
</evidence>
<dbReference type="PANTHER" id="PTHR10353">
    <property type="entry name" value="GLYCOSYL HYDROLASE"/>
    <property type="match status" value="1"/>
</dbReference>
<dbReference type="InterPro" id="IPR033132">
    <property type="entry name" value="GH_1_N_CS"/>
</dbReference>
<dbReference type="EMBL" id="CAJGYO010000011">
    <property type="protein sequence ID" value="CAD6260295.1"/>
    <property type="molecule type" value="Genomic_DNA"/>
</dbReference>
<protein>
    <recommendedName>
        <fullName evidence="10">Beta-glucosidase</fullName>
    </recommendedName>
</protein>
<dbReference type="GO" id="GO:0008422">
    <property type="term" value="F:beta-glucosidase activity"/>
    <property type="evidence" value="ECO:0007669"/>
    <property type="project" value="TreeGrafter"/>
</dbReference>
<dbReference type="InterPro" id="IPR001360">
    <property type="entry name" value="Glyco_hydro_1"/>
</dbReference>
<keyword evidence="3" id="KW-0378">Hydrolase</keyword>
<dbReference type="Proteomes" id="UP000604825">
    <property type="component" value="Unassembled WGS sequence"/>
</dbReference>
<dbReference type="Pfam" id="PF00232">
    <property type="entry name" value="Glyco_hydro_1"/>
    <property type="match status" value="1"/>
</dbReference>
<organism evidence="8 9">
    <name type="scientific">Miscanthus lutarioriparius</name>
    <dbReference type="NCBI Taxonomy" id="422564"/>
    <lineage>
        <taxon>Eukaryota</taxon>
        <taxon>Viridiplantae</taxon>
        <taxon>Streptophyta</taxon>
        <taxon>Embryophyta</taxon>
        <taxon>Tracheophyta</taxon>
        <taxon>Spermatophyta</taxon>
        <taxon>Magnoliopsida</taxon>
        <taxon>Liliopsida</taxon>
        <taxon>Poales</taxon>
        <taxon>Poaceae</taxon>
        <taxon>PACMAD clade</taxon>
        <taxon>Panicoideae</taxon>
        <taxon>Andropogonodae</taxon>
        <taxon>Andropogoneae</taxon>
        <taxon>Saccharinae</taxon>
        <taxon>Miscanthus</taxon>
    </lineage>
</organism>
<dbReference type="GO" id="GO:0033907">
    <property type="term" value="F:beta-D-fucosidase activity"/>
    <property type="evidence" value="ECO:0007669"/>
    <property type="project" value="UniProtKB-ARBA"/>
</dbReference>
<dbReference type="AlphaFoldDB" id="A0A811QMS0"/>
<evidence type="ECO:0000256" key="6">
    <source>
        <dbReference type="RuleBase" id="RU003690"/>
    </source>
</evidence>
<evidence type="ECO:0000256" key="3">
    <source>
        <dbReference type="ARBA" id="ARBA00022801"/>
    </source>
</evidence>
<dbReference type="PROSITE" id="PS00653">
    <property type="entry name" value="GLYCOSYL_HYDROL_F1_2"/>
    <property type="match status" value="1"/>
</dbReference>
<comment type="similarity">
    <text evidence="1 6">Belongs to the glycosyl hydrolase 1 family.</text>
</comment>
<feature type="signal peptide" evidence="7">
    <location>
        <begin position="1"/>
        <end position="25"/>
    </location>
</feature>
<keyword evidence="9" id="KW-1185">Reference proteome</keyword>
<dbReference type="OrthoDB" id="65569at2759"/>
<dbReference type="InterPro" id="IPR017853">
    <property type="entry name" value="GH"/>
</dbReference>
<evidence type="ECO:0000256" key="7">
    <source>
        <dbReference type="SAM" id="SignalP"/>
    </source>
</evidence>
<evidence type="ECO:0000313" key="9">
    <source>
        <dbReference type="Proteomes" id="UP000604825"/>
    </source>
</evidence>
<evidence type="ECO:0000256" key="4">
    <source>
        <dbReference type="ARBA" id="ARBA00023157"/>
    </source>
</evidence>
<reference evidence="8" key="1">
    <citation type="submission" date="2020-10" db="EMBL/GenBank/DDBJ databases">
        <authorList>
            <person name="Han B."/>
            <person name="Lu T."/>
            <person name="Zhao Q."/>
            <person name="Huang X."/>
            <person name="Zhao Y."/>
        </authorList>
    </citation>
    <scope>NUCLEOTIDE SEQUENCE</scope>
</reference>
<dbReference type="GO" id="GO:0005975">
    <property type="term" value="P:carbohydrate metabolic process"/>
    <property type="evidence" value="ECO:0007669"/>
    <property type="project" value="InterPro"/>
</dbReference>
<dbReference type="PRINTS" id="PR00131">
    <property type="entry name" value="GLHYDRLASE1"/>
</dbReference>
<keyword evidence="5" id="KW-0325">Glycoprotein</keyword>
<evidence type="ECO:0000256" key="5">
    <source>
        <dbReference type="ARBA" id="ARBA00023180"/>
    </source>
</evidence>
<proteinExistence type="inferred from homology"/>
<name>A0A811QMS0_9POAL</name>
<comment type="caution">
    <text evidence="8">The sequence shown here is derived from an EMBL/GenBank/DDBJ whole genome shotgun (WGS) entry which is preliminary data.</text>
</comment>
<sequence length="523" mass="59602">MEGVIIGFAFFLFLAQELLLCASSAIDRTQFPPDFLFGTSTSAYQIEGGYLEGNKGLSNWDIFTHTKGKVEDGTNGDTADDHYHRYMEDIELMHSLGVNSYRFSIAWARILPKGRFGHVNRDGVAFYNALIDALLQRGIEPFVTISHFDIPYELEKRYGGWLSPEIRRDFGYLADVCFRMFGDRVKFWITFNEPNMWSKLGYIYGRFPPGHCSRPFGNCTFGNSSTEPYIAGHNMVLSHANVVNIYKKKYQGKQGGCIGITVQLRWYEPFRNTPTDILAVERALSFGAPWFLDPIILGDYPSAMRKILGPNLPEFTLKQKKILQTSKLDFIGLNHYSTYYLKDCISSSSPCELDPFDGDAQISTSAERDGILIGERTGSPYINTVPYGIEKVVMYLKTRYNNTPIYVTENGYSQASNSSMSANDFTNDTGRVNYLQGYLTSLASAIRKGADVRGYFVWSLLDNFEWNSGYTQRFGVYYVDYNTQERTPKLSSKWYREFLKGSPLRTRPRNGNSHYSPRKISDM</sequence>
<accession>A0A811QMS0</accession>
<dbReference type="FunFam" id="3.20.20.80:FF:000020">
    <property type="entry name" value="Beta-glucosidase 12"/>
    <property type="match status" value="1"/>
</dbReference>
<dbReference type="GO" id="GO:0004565">
    <property type="term" value="F:beta-galactosidase activity"/>
    <property type="evidence" value="ECO:0007669"/>
    <property type="project" value="UniProtKB-ARBA"/>
</dbReference>
<keyword evidence="4" id="KW-1015">Disulfide bond</keyword>
<evidence type="ECO:0008006" key="10">
    <source>
        <dbReference type="Google" id="ProtNLM"/>
    </source>
</evidence>
<dbReference type="PANTHER" id="PTHR10353:SF184">
    <property type="entry name" value="4-HYDROXY-7-METHOXY-3-OXO-3,4-DIHYDRO-2H-1,4-BENZOXAZIN-2-YL GLUCOSIDEBETA-D-GLUCOSIDASE"/>
    <property type="match status" value="1"/>
</dbReference>
<dbReference type="SUPFAM" id="SSF51445">
    <property type="entry name" value="(Trans)glycosidases"/>
    <property type="match status" value="1"/>
</dbReference>
<gene>
    <name evidence="8" type="ORF">NCGR_LOCUS43730</name>
</gene>
<dbReference type="Gene3D" id="3.20.20.80">
    <property type="entry name" value="Glycosidases"/>
    <property type="match status" value="1"/>
</dbReference>
<evidence type="ECO:0000256" key="2">
    <source>
        <dbReference type="ARBA" id="ARBA00022729"/>
    </source>
</evidence>
<keyword evidence="2 7" id="KW-0732">Signal</keyword>
<evidence type="ECO:0000256" key="1">
    <source>
        <dbReference type="ARBA" id="ARBA00010838"/>
    </source>
</evidence>
<feature type="chain" id="PRO_5032355260" description="Beta-glucosidase" evidence="7">
    <location>
        <begin position="26"/>
        <end position="523"/>
    </location>
</feature>